<sequence length="116" mass="13693">MWHQLGECMAEHHRCRLKALQMQELAQNFDAMFKRHTMPNKCLDMEPMKKYSLKIDVNFRDAFGDRAAHLRPDLPCHDTAQLTQICELDREIVGIDWKDLLEKQAEALLRNLCLKQ</sequence>
<protein>
    <submittedName>
        <fullName evidence="1">Uncharacterized protein</fullName>
    </submittedName>
</protein>
<accession>A0ABN9TU48</accession>
<name>A0ABN9TU48_9DINO</name>
<organism evidence="1 2">
    <name type="scientific">Prorocentrum cordatum</name>
    <dbReference type="NCBI Taxonomy" id="2364126"/>
    <lineage>
        <taxon>Eukaryota</taxon>
        <taxon>Sar</taxon>
        <taxon>Alveolata</taxon>
        <taxon>Dinophyceae</taxon>
        <taxon>Prorocentrales</taxon>
        <taxon>Prorocentraceae</taxon>
        <taxon>Prorocentrum</taxon>
    </lineage>
</organism>
<reference evidence="1" key="1">
    <citation type="submission" date="2023-10" db="EMBL/GenBank/DDBJ databases">
        <authorList>
            <person name="Chen Y."/>
            <person name="Shah S."/>
            <person name="Dougan E. K."/>
            <person name="Thang M."/>
            <person name="Chan C."/>
        </authorList>
    </citation>
    <scope>NUCLEOTIDE SEQUENCE [LARGE SCALE GENOMIC DNA]</scope>
</reference>
<evidence type="ECO:0000313" key="1">
    <source>
        <dbReference type="EMBL" id="CAK0849749.1"/>
    </source>
</evidence>
<gene>
    <name evidence="1" type="ORF">PCOR1329_LOCUS42360</name>
</gene>
<evidence type="ECO:0000313" key="2">
    <source>
        <dbReference type="Proteomes" id="UP001189429"/>
    </source>
</evidence>
<dbReference type="Proteomes" id="UP001189429">
    <property type="component" value="Unassembled WGS sequence"/>
</dbReference>
<keyword evidence="2" id="KW-1185">Reference proteome</keyword>
<dbReference type="EMBL" id="CAUYUJ010015087">
    <property type="protein sequence ID" value="CAK0849749.1"/>
    <property type="molecule type" value="Genomic_DNA"/>
</dbReference>
<proteinExistence type="predicted"/>
<comment type="caution">
    <text evidence="1">The sequence shown here is derived from an EMBL/GenBank/DDBJ whole genome shotgun (WGS) entry which is preliminary data.</text>
</comment>